<accession>A0ABV7YA61</accession>
<protein>
    <submittedName>
        <fullName evidence="1">Uncharacterized protein</fullName>
    </submittedName>
</protein>
<dbReference type="EMBL" id="JBHRZH010000012">
    <property type="protein sequence ID" value="MFC3762013.1"/>
    <property type="molecule type" value="Genomic_DNA"/>
</dbReference>
<evidence type="ECO:0000313" key="2">
    <source>
        <dbReference type="Proteomes" id="UP001595699"/>
    </source>
</evidence>
<keyword evidence="2" id="KW-1185">Reference proteome</keyword>
<reference evidence="2" key="1">
    <citation type="journal article" date="2019" name="Int. J. Syst. Evol. Microbiol.">
        <title>The Global Catalogue of Microorganisms (GCM) 10K type strain sequencing project: providing services to taxonomists for standard genome sequencing and annotation.</title>
        <authorList>
            <consortium name="The Broad Institute Genomics Platform"/>
            <consortium name="The Broad Institute Genome Sequencing Center for Infectious Disease"/>
            <person name="Wu L."/>
            <person name="Ma J."/>
        </authorList>
    </citation>
    <scope>NUCLEOTIDE SEQUENCE [LARGE SCALE GENOMIC DNA]</scope>
    <source>
        <strain evidence="2">CGMCC 4.7241</strain>
    </source>
</reference>
<sequence length="133" mass="14306">MPFSGSVTVAGTVDPAAGVEMTVFTVPAGQVWELQTLRFALVTSATAATRRVHLVFDDGTNILARFAVLSTQIASLTYNYTFARDVDNATETGLEVVTRLPRLLLPTGFRVRTITENLQVGDNFSAGVYGYTG</sequence>
<proteinExistence type="predicted"/>
<evidence type="ECO:0000313" key="1">
    <source>
        <dbReference type="EMBL" id="MFC3762013.1"/>
    </source>
</evidence>
<dbReference type="RefSeq" id="WP_205120561.1">
    <property type="nucleotide sequence ID" value="NZ_JAFBCM010000001.1"/>
</dbReference>
<gene>
    <name evidence="1" type="ORF">ACFOUW_14315</name>
</gene>
<comment type="caution">
    <text evidence="1">The sequence shown here is derived from an EMBL/GenBank/DDBJ whole genome shotgun (WGS) entry which is preliminary data.</text>
</comment>
<name>A0ABV7YA61_9ACTN</name>
<dbReference type="Proteomes" id="UP001595699">
    <property type="component" value="Unassembled WGS sequence"/>
</dbReference>
<organism evidence="1 2">
    <name type="scientific">Tenggerimyces flavus</name>
    <dbReference type="NCBI Taxonomy" id="1708749"/>
    <lineage>
        <taxon>Bacteria</taxon>
        <taxon>Bacillati</taxon>
        <taxon>Actinomycetota</taxon>
        <taxon>Actinomycetes</taxon>
        <taxon>Propionibacteriales</taxon>
        <taxon>Nocardioidaceae</taxon>
        <taxon>Tenggerimyces</taxon>
    </lineage>
</organism>